<evidence type="ECO:0000256" key="1">
    <source>
        <dbReference type="SAM" id="Phobius"/>
    </source>
</evidence>
<name>A0A6L5G5W0_9ACTN</name>
<dbReference type="InterPro" id="IPR047928">
    <property type="entry name" value="Perm_prefix_1"/>
</dbReference>
<dbReference type="Pfam" id="PF22564">
    <property type="entry name" value="HAAS"/>
    <property type="match status" value="1"/>
</dbReference>
<feature type="transmembrane region" description="Helical" evidence="1">
    <location>
        <begin position="135"/>
        <end position="161"/>
    </location>
</feature>
<comment type="caution">
    <text evidence="2">The sequence shown here is derived from an EMBL/GenBank/DDBJ whole genome shotgun (WGS) entry which is preliminary data.</text>
</comment>
<gene>
    <name evidence="2" type="ORF">GFD30_05460</name>
</gene>
<feature type="transmembrane region" description="Helical" evidence="1">
    <location>
        <begin position="167"/>
        <end position="193"/>
    </location>
</feature>
<dbReference type="AlphaFoldDB" id="A0A6L5G5W0"/>
<dbReference type="EMBL" id="WIAO01000004">
    <property type="protein sequence ID" value="MQM25025.1"/>
    <property type="molecule type" value="Genomic_DNA"/>
</dbReference>
<keyword evidence="3" id="KW-1185">Reference proteome</keyword>
<keyword evidence="1" id="KW-0812">Transmembrane</keyword>
<feature type="transmembrane region" description="Helical" evidence="1">
    <location>
        <begin position="107"/>
        <end position="128"/>
    </location>
</feature>
<keyword evidence="1" id="KW-0472">Membrane</keyword>
<evidence type="ECO:0000313" key="3">
    <source>
        <dbReference type="Proteomes" id="UP000477750"/>
    </source>
</evidence>
<dbReference type="RefSeq" id="WP_153024188.1">
    <property type="nucleotide sequence ID" value="NZ_WIAO01000004.1"/>
</dbReference>
<feature type="transmembrane region" description="Helical" evidence="1">
    <location>
        <begin position="77"/>
        <end position="95"/>
    </location>
</feature>
<organism evidence="2 3">
    <name type="scientific">Glycomyces albidus</name>
    <dbReference type="NCBI Taxonomy" id="2656774"/>
    <lineage>
        <taxon>Bacteria</taxon>
        <taxon>Bacillati</taxon>
        <taxon>Actinomycetota</taxon>
        <taxon>Actinomycetes</taxon>
        <taxon>Glycomycetales</taxon>
        <taxon>Glycomycetaceae</taxon>
        <taxon>Glycomyces</taxon>
    </lineage>
</organism>
<protein>
    <submittedName>
        <fullName evidence="2">Uncharacterized protein</fullName>
    </submittedName>
</protein>
<dbReference type="NCBIfam" id="NF038403">
    <property type="entry name" value="perm_prefix_1"/>
    <property type="match status" value="1"/>
</dbReference>
<accession>A0A6L5G5W0</accession>
<evidence type="ECO:0000313" key="2">
    <source>
        <dbReference type="EMBL" id="MQM25025.1"/>
    </source>
</evidence>
<proteinExistence type="predicted"/>
<dbReference type="Proteomes" id="UP000477750">
    <property type="component" value="Unassembled WGS sequence"/>
</dbReference>
<sequence length="203" mass="20963">MSDYLEAVAAPLRGPRRVREDMLAEIGDGFDEAVAERVAAGMSREAALDEAAAEFGEPRTVAAEVQRELEASQARRTAWTLLIALPAMTVMWDLFSGDGDPGLAVTLLARVIDAATAVAFGAAALVLTGHLERRAAYVCGLLGLVQIAVALGCSAVIALVADDEGPAGAWVVLALASAVGTALVCTASARALVVARASRPRPR</sequence>
<reference evidence="2 3" key="1">
    <citation type="submission" date="2019-10" db="EMBL/GenBank/DDBJ databases">
        <title>Glycomyces albidus sp. nov., a novel actinomycete isolated from rhizosphere soil of wheat (Triticum aestivum L.).</title>
        <authorList>
            <person name="Qian L."/>
        </authorList>
    </citation>
    <scope>NUCLEOTIDE SEQUENCE [LARGE SCALE GENOMIC DNA]</scope>
    <source>
        <strain evidence="2 3">NEAU-7082</strain>
    </source>
</reference>
<keyword evidence="1" id="KW-1133">Transmembrane helix</keyword>